<organism evidence="2 3">
    <name type="scientific">Tanacetum coccineum</name>
    <dbReference type="NCBI Taxonomy" id="301880"/>
    <lineage>
        <taxon>Eukaryota</taxon>
        <taxon>Viridiplantae</taxon>
        <taxon>Streptophyta</taxon>
        <taxon>Embryophyta</taxon>
        <taxon>Tracheophyta</taxon>
        <taxon>Spermatophyta</taxon>
        <taxon>Magnoliopsida</taxon>
        <taxon>eudicotyledons</taxon>
        <taxon>Gunneridae</taxon>
        <taxon>Pentapetalae</taxon>
        <taxon>asterids</taxon>
        <taxon>campanulids</taxon>
        <taxon>Asterales</taxon>
        <taxon>Asteraceae</taxon>
        <taxon>Asteroideae</taxon>
        <taxon>Anthemideae</taxon>
        <taxon>Anthemidinae</taxon>
        <taxon>Tanacetum</taxon>
    </lineage>
</organism>
<reference evidence="2" key="1">
    <citation type="journal article" date="2022" name="Int. J. Mol. Sci.">
        <title>Draft Genome of Tanacetum Coccineum: Genomic Comparison of Closely Related Tanacetum-Family Plants.</title>
        <authorList>
            <person name="Yamashiro T."/>
            <person name="Shiraishi A."/>
            <person name="Nakayama K."/>
            <person name="Satake H."/>
        </authorList>
    </citation>
    <scope>NUCLEOTIDE SEQUENCE</scope>
</reference>
<accession>A0ABQ5JDW6</accession>
<gene>
    <name evidence="2" type="ORF">Tco_1132900</name>
</gene>
<dbReference type="EMBL" id="BQNB010021833">
    <property type="protein sequence ID" value="GJU10504.1"/>
    <property type="molecule type" value="Genomic_DNA"/>
</dbReference>
<keyword evidence="1" id="KW-1133">Transmembrane helix</keyword>
<evidence type="ECO:0000313" key="3">
    <source>
        <dbReference type="Proteomes" id="UP001151760"/>
    </source>
</evidence>
<evidence type="ECO:0000256" key="1">
    <source>
        <dbReference type="SAM" id="Phobius"/>
    </source>
</evidence>
<comment type="caution">
    <text evidence="2">The sequence shown here is derived from an EMBL/GenBank/DDBJ whole genome shotgun (WGS) entry which is preliminary data.</text>
</comment>
<reference evidence="2" key="2">
    <citation type="submission" date="2022-01" db="EMBL/GenBank/DDBJ databases">
        <authorList>
            <person name="Yamashiro T."/>
            <person name="Shiraishi A."/>
            <person name="Satake H."/>
            <person name="Nakayama K."/>
        </authorList>
    </citation>
    <scope>NUCLEOTIDE SEQUENCE</scope>
</reference>
<feature type="transmembrane region" description="Helical" evidence="1">
    <location>
        <begin position="12"/>
        <end position="32"/>
    </location>
</feature>
<sequence>MLSLDTGDKLRVLLIKNFMIMLGVPVGGYSLFDLDEREADHEFVKLWVGQFHPLELRNLRVNDIARKLVAAKEINFLFKVNFLTLLTNTMGKADGLKGQICLDVVKRLRKDSVISDIDWCGYIYDCLRRQPK</sequence>
<proteinExistence type="predicted"/>
<keyword evidence="1" id="KW-0472">Membrane</keyword>
<dbReference type="Proteomes" id="UP001151760">
    <property type="component" value="Unassembled WGS sequence"/>
</dbReference>
<name>A0ABQ5JDW6_9ASTR</name>
<evidence type="ECO:0000313" key="2">
    <source>
        <dbReference type="EMBL" id="GJU10504.1"/>
    </source>
</evidence>
<keyword evidence="3" id="KW-1185">Reference proteome</keyword>
<protein>
    <submittedName>
        <fullName evidence="2">Uncharacterized protein</fullName>
    </submittedName>
</protein>
<keyword evidence="1" id="KW-0812">Transmembrane</keyword>